<evidence type="ECO:0000256" key="1">
    <source>
        <dbReference type="SAM" id="Phobius"/>
    </source>
</evidence>
<accession>A0A6M1T167</accession>
<name>A0A6M1T167_9BACT</name>
<evidence type="ECO:0000313" key="2">
    <source>
        <dbReference type="EMBL" id="NGP89828.1"/>
    </source>
</evidence>
<sequence length="303" mass="34486">MGNSKLSKEEAIQLITPVIDGEATDSEHESFMDYISEDEEIRYAYLSMKKVKTVVQSRCPRAEAPASIKEFVKGISYNAKETDAPIYDLPTDRSVGHPKNVKKYAEESAQRNSSTFMKIAAAIAIFAIIGWTYFTLAPTATSTKPLYNIEQSAYDHFVRNKGQWIEPTIATTDLGSAELQLASNYDMPMIIPSIRNASFKGVVYHTFVSGFKAPMLEYYLPAQDQYIYIFAFKLDKLKQNRHLIRTKEAIQQCNNPTDFYIREFDGKHVVSWKWNDVWYAAISNHDGNTLASLVKPLHYNSDE</sequence>
<keyword evidence="1" id="KW-0812">Transmembrane</keyword>
<protein>
    <recommendedName>
        <fullName evidence="4">DUF4367 domain-containing protein</fullName>
    </recommendedName>
</protein>
<proteinExistence type="predicted"/>
<keyword evidence="3" id="KW-1185">Reference proteome</keyword>
<organism evidence="2 3">
    <name type="scientific">Fodinibius halophilus</name>
    <dbReference type="NCBI Taxonomy" id="1736908"/>
    <lineage>
        <taxon>Bacteria</taxon>
        <taxon>Pseudomonadati</taxon>
        <taxon>Balneolota</taxon>
        <taxon>Balneolia</taxon>
        <taxon>Balneolales</taxon>
        <taxon>Balneolaceae</taxon>
        <taxon>Fodinibius</taxon>
    </lineage>
</organism>
<dbReference type="EMBL" id="JAALLS010000026">
    <property type="protein sequence ID" value="NGP89828.1"/>
    <property type="molecule type" value="Genomic_DNA"/>
</dbReference>
<evidence type="ECO:0000313" key="3">
    <source>
        <dbReference type="Proteomes" id="UP000479132"/>
    </source>
</evidence>
<evidence type="ECO:0008006" key="4">
    <source>
        <dbReference type="Google" id="ProtNLM"/>
    </source>
</evidence>
<keyword evidence="1" id="KW-0472">Membrane</keyword>
<gene>
    <name evidence="2" type="ORF">G3569_15830</name>
</gene>
<comment type="caution">
    <text evidence="2">The sequence shown here is derived from an EMBL/GenBank/DDBJ whole genome shotgun (WGS) entry which is preliminary data.</text>
</comment>
<reference evidence="2 3" key="1">
    <citation type="submission" date="2020-02" db="EMBL/GenBank/DDBJ databases">
        <title>Aliifodinibius halophilus 2W32, complete genome.</title>
        <authorList>
            <person name="Li Y."/>
            <person name="Wu S."/>
        </authorList>
    </citation>
    <scope>NUCLEOTIDE SEQUENCE [LARGE SCALE GENOMIC DNA]</scope>
    <source>
        <strain evidence="2 3">2W32</strain>
    </source>
</reference>
<keyword evidence="1" id="KW-1133">Transmembrane helix</keyword>
<dbReference type="Proteomes" id="UP000479132">
    <property type="component" value="Unassembled WGS sequence"/>
</dbReference>
<feature type="transmembrane region" description="Helical" evidence="1">
    <location>
        <begin position="116"/>
        <end position="134"/>
    </location>
</feature>
<dbReference type="RefSeq" id="WP_165270978.1">
    <property type="nucleotide sequence ID" value="NZ_JAALLS010000026.1"/>
</dbReference>
<dbReference type="AlphaFoldDB" id="A0A6M1T167"/>